<sequence>MVTLPCLQTLVWEMCFGRVPPWHGWLKVFQNISIPKEAELKIRCSTSSYDIHSILEVTHEFSHLATATQRHDILPPIQLMLSRCRHLTFGYPHPSDAVNAGDDSDDDEGYPETIHLDTSDDTLSLLSRLELNSDKRVTALSGASLLMTCFITHLPPDSPIQSLSLYRARPLDAAAFVRVMRTLPHLERIILFDIAPECQDEILDAIADP</sequence>
<evidence type="ECO:0000313" key="1">
    <source>
        <dbReference type="EMBL" id="KDQ14049.1"/>
    </source>
</evidence>
<evidence type="ECO:0000313" key="2">
    <source>
        <dbReference type="Proteomes" id="UP000027195"/>
    </source>
</evidence>
<accession>A0A067MER7</accession>
<dbReference type="AlphaFoldDB" id="A0A067MER7"/>
<dbReference type="InParanoid" id="A0A067MER7"/>
<reference evidence="2" key="1">
    <citation type="journal article" date="2014" name="Proc. Natl. Acad. Sci. U.S.A.">
        <title>Extensive sampling of basidiomycete genomes demonstrates inadequacy of the white-rot/brown-rot paradigm for wood decay fungi.</title>
        <authorList>
            <person name="Riley R."/>
            <person name="Salamov A.A."/>
            <person name="Brown D.W."/>
            <person name="Nagy L.G."/>
            <person name="Floudas D."/>
            <person name="Held B.W."/>
            <person name="Levasseur A."/>
            <person name="Lombard V."/>
            <person name="Morin E."/>
            <person name="Otillar R."/>
            <person name="Lindquist E.A."/>
            <person name="Sun H."/>
            <person name="LaButti K.M."/>
            <person name="Schmutz J."/>
            <person name="Jabbour D."/>
            <person name="Luo H."/>
            <person name="Baker S.E."/>
            <person name="Pisabarro A.G."/>
            <person name="Walton J.D."/>
            <person name="Blanchette R.A."/>
            <person name="Henrissat B."/>
            <person name="Martin F."/>
            <person name="Cullen D."/>
            <person name="Hibbett D.S."/>
            <person name="Grigoriev I.V."/>
        </authorList>
    </citation>
    <scope>NUCLEOTIDE SEQUENCE [LARGE SCALE GENOMIC DNA]</scope>
    <source>
        <strain evidence="2">FD-172 SS1</strain>
    </source>
</reference>
<dbReference type="Proteomes" id="UP000027195">
    <property type="component" value="Unassembled WGS sequence"/>
</dbReference>
<dbReference type="HOGENOM" id="CLU_1315220_0_0_1"/>
<keyword evidence="2" id="KW-1185">Reference proteome</keyword>
<protein>
    <submittedName>
        <fullName evidence="1">Uncharacterized protein</fullName>
    </submittedName>
</protein>
<gene>
    <name evidence="1" type="ORF">BOTBODRAFT_358381</name>
</gene>
<name>A0A067MER7_BOTB1</name>
<dbReference type="EMBL" id="KL198040">
    <property type="protein sequence ID" value="KDQ14049.1"/>
    <property type="molecule type" value="Genomic_DNA"/>
</dbReference>
<proteinExistence type="predicted"/>
<organism evidence="1 2">
    <name type="scientific">Botryobasidium botryosum (strain FD-172 SS1)</name>
    <dbReference type="NCBI Taxonomy" id="930990"/>
    <lineage>
        <taxon>Eukaryota</taxon>
        <taxon>Fungi</taxon>
        <taxon>Dikarya</taxon>
        <taxon>Basidiomycota</taxon>
        <taxon>Agaricomycotina</taxon>
        <taxon>Agaricomycetes</taxon>
        <taxon>Cantharellales</taxon>
        <taxon>Botryobasidiaceae</taxon>
        <taxon>Botryobasidium</taxon>
    </lineage>
</organism>